<dbReference type="PANTHER" id="PTHR45924:SF2">
    <property type="entry name" value="FI17866P1"/>
    <property type="match status" value="1"/>
</dbReference>
<organism evidence="3 4">
    <name type="scientific">Psilocybe cf. subviscida</name>
    <dbReference type="NCBI Taxonomy" id="2480587"/>
    <lineage>
        <taxon>Eukaryota</taxon>
        <taxon>Fungi</taxon>
        <taxon>Dikarya</taxon>
        <taxon>Basidiomycota</taxon>
        <taxon>Agaricomycotina</taxon>
        <taxon>Agaricomycetes</taxon>
        <taxon>Agaricomycetidae</taxon>
        <taxon>Agaricales</taxon>
        <taxon>Agaricineae</taxon>
        <taxon>Strophariaceae</taxon>
        <taxon>Psilocybe</taxon>
    </lineage>
</organism>
<dbReference type="EMBL" id="JAACJJ010000056">
    <property type="protein sequence ID" value="KAF5312497.1"/>
    <property type="molecule type" value="Genomic_DNA"/>
</dbReference>
<gene>
    <name evidence="3" type="ORF">D9619_003252</name>
</gene>
<feature type="compositionally biased region" description="Pro residues" evidence="1">
    <location>
        <begin position="582"/>
        <end position="592"/>
    </location>
</feature>
<feature type="region of interest" description="Disordered" evidence="1">
    <location>
        <begin position="498"/>
        <end position="758"/>
    </location>
</feature>
<accession>A0A8H5AWZ9</accession>
<evidence type="ECO:0000256" key="1">
    <source>
        <dbReference type="SAM" id="MobiDB-lite"/>
    </source>
</evidence>
<dbReference type="InterPro" id="IPR035899">
    <property type="entry name" value="DBL_dom_sf"/>
</dbReference>
<evidence type="ECO:0000313" key="3">
    <source>
        <dbReference type="EMBL" id="KAF5312497.1"/>
    </source>
</evidence>
<dbReference type="InterPro" id="IPR000219">
    <property type="entry name" value="DH_dom"/>
</dbReference>
<feature type="compositionally biased region" description="Pro residues" evidence="1">
    <location>
        <begin position="635"/>
        <end position="650"/>
    </location>
</feature>
<feature type="compositionally biased region" description="Pro residues" evidence="1">
    <location>
        <begin position="499"/>
        <end position="512"/>
    </location>
</feature>
<dbReference type="GO" id="GO:0031267">
    <property type="term" value="F:small GTPase binding"/>
    <property type="evidence" value="ECO:0007669"/>
    <property type="project" value="TreeGrafter"/>
</dbReference>
<evidence type="ECO:0000259" key="2">
    <source>
        <dbReference type="PROSITE" id="PS50010"/>
    </source>
</evidence>
<feature type="compositionally biased region" description="Polar residues" evidence="1">
    <location>
        <begin position="301"/>
        <end position="312"/>
    </location>
</feature>
<dbReference type="Proteomes" id="UP000567179">
    <property type="component" value="Unassembled WGS sequence"/>
</dbReference>
<dbReference type="GO" id="GO:0005085">
    <property type="term" value="F:guanyl-nucleotide exchange factor activity"/>
    <property type="evidence" value="ECO:0007669"/>
    <property type="project" value="InterPro"/>
</dbReference>
<feature type="compositionally biased region" description="Polar residues" evidence="1">
    <location>
        <begin position="693"/>
        <end position="708"/>
    </location>
</feature>
<dbReference type="PROSITE" id="PS50010">
    <property type="entry name" value="DH_2"/>
    <property type="match status" value="1"/>
</dbReference>
<dbReference type="SMART" id="SM00325">
    <property type="entry name" value="RhoGEF"/>
    <property type="match status" value="1"/>
</dbReference>
<feature type="compositionally biased region" description="Pro residues" evidence="1">
    <location>
        <begin position="715"/>
        <end position="728"/>
    </location>
</feature>
<feature type="region of interest" description="Disordered" evidence="1">
    <location>
        <begin position="284"/>
        <end position="341"/>
    </location>
</feature>
<dbReference type="PANTHER" id="PTHR45924">
    <property type="entry name" value="FI17866P1"/>
    <property type="match status" value="1"/>
</dbReference>
<feature type="domain" description="DH" evidence="2">
    <location>
        <begin position="76"/>
        <end position="257"/>
    </location>
</feature>
<feature type="compositionally biased region" description="Low complexity" evidence="1">
    <location>
        <begin position="737"/>
        <end position="749"/>
    </location>
</feature>
<evidence type="ECO:0000313" key="4">
    <source>
        <dbReference type="Proteomes" id="UP000567179"/>
    </source>
</evidence>
<dbReference type="Gene3D" id="1.20.900.10">
    <property type="entry name" value="Dbl homology (DH) domain"/>
    <property type="match status" value="1"/>
</dbReference>
<dbReference type="AlphaFoldDB" id="A0A8H5AWZ9"/>
<dbReference type="Pfam" id="PF00621">
    <property type="entry name" value="RhoGEF"/>
    <property type="match status" value="1"/>
</dbReference>
<feature type="region of interest" description="Disordered" evidence="1">
    <location>
        <begin position="1"/>
        <end position="78"/>
    </location>
</feature>
<keyword evidence="4" id="KW-1185">Reference proteome</keyword>
<feature type="compositionally biased region" description="Low complexity" evidence="1">
    <location>
        <begin position="313"/>
        <end position="323"/>
    </location>
</feature>
<dbReference type="OrthoDB" id="6244550at2759"/>
<proteinExistence type="predicted"/>
<sequence length="918" mass="98974">MIHSQRPDSRASANDRQPALQPMSSAPLPKTMAPDTLPEAIHNDSQTLVIPSGSATGGLDAPLTPTTPSHPGGKQRRANPLIDLVETEKVFVDNLTGVLRKVAAAWSRSNLPPPELDAMFRSIEAIYKANRGLYAKLKEISTDPKAAGELGGLLIKWIEDLRKPYENYCVKYCSGFDNWEPVQSNPKLGPILFQFSDTSPSPSNAGIWTLDSLFLLPKSRLKYYLKLYNRLLKNTDNPLLIDAVNTLNDLMDILEERNSIKVGDAQSIAPSKPIEAEDEVVIDMRNPPSAPPKTPIKPSDPTVQELKTGSETSSNRGSASAGERSSRESEATSLSRASTQTLAMPITDLERRLATDRTLDIFTMTPKAVKLQMAPPSLIFTRELRSSIDVVIRFTPQATGMEVVHKLGHVFLLSDLFLVCERMTHEERDRLGREGADMWLCYPPLAGKVLRVSEASDSDNSLQIAIMRKEFLILETTSRGDRDILMAHFTDLIAFSASLPPPSKQPPPPMPSLPQMRSEGSSLNPSPGPDSNYNRPLDRPFLPAAPPHQDVNGRAGDQPPPAYHSADGRPPPPPDKNRTSPPTVPPTLPGPPFLRTSASAQPFQRAPSFGPNNGLPPARSTGHIPGPNDNAPGPSFLPPNAYPGQRPPNAPVMQQQMFPLNPTNRGQYPPGPPSGGSLPPSRPPSDPALSAQIRKSPSVHSLGSQFSQHDGPGYPNQPPPLPGFPPGHPNHMRPPNAMAAMPRGMSMAGPGPGPGPGAGSLAVPHLRPLLPSAQARAISMAEIPISEPSPPNSPVQTPQSLEPVVSTVSAQMKCKVFLQQHHAQWKSLGSAKLKLYRQDPINVKQLVVEADNKDKSVLISTIVLTDGVERVGKTGVAIELSDKGARTGIVYMIQLRNEASAGGLFDSLLAGSDRASRG</sequence>
<protein>
    <recommendedName>
        <fullName evidence="2">DH domain-containing protein</fullName>
    </recommendedName>
</protein>
<dbReference type="SUPFAM" id="SSF48065">
    <property type="entry name" value="DBL homology domain (DH-domain)"/>
    <property type="match status" value="1"/>
</dbReference>
<feature type="compositionally biased region" description="Polar residues" evidence="1">
    <location>
        <begin position="518"/>
        <end position="534"/>
    </location>
</feature>
<reference evidence="3 4" key="1">
    <citation type="journal article" date="2020" name="ISME J.">
        <title>Uncovering the hidden diversity of litter-decomposition mechanisms in mushroom-forming fungi.</title>
        <authorList>
            <person name="Floudas D."/>
            <person name="Bentzer J."/>
            <person name="Ahren D."/>
            <person name="Johansson T."/>
            <person name="Persson P."/>
            <person name="Tunlid A."/>
        </authorList>
    </citation>
    <scope>NUCLEOTIDE SEQUENCE [LARGE SCALE GENOMIC DNA]</scope>
    <source>
        <strain evidence="3 4">CBS 101986</strain>
    </source>
</reference>
<comment type="caution">
    <text evidence="3">The sequence shown here is derived from an EMBL/GenBank/DDBJ whole genome shotgun (WGS) entry which is preliminary data.</text>
</comment>
<name>A0A8H5AWZ9_9AGAR</name>
<feature type="compositionally biased region" description="Polar residues" evidence="1">
    <location>
        <begin position="652"/>
        <end position="666"/>
    </location>
</feature>